<evidence type="ECO:0000256" key="1">
    <source>
        <dbReference type="ARBA" id="ARBA00008857"/>
    </source>
</evidence>
<dbReference type="InterPro" id="IPR011010">
    <property type="entry name" value="DNA_brk_join_enz"/>
</dbReference>
<dbReference type="InterPro" id="IPR044068">
    <property type="entry name" value="CB"/>
</dbReference>
<dbReference type="InterPro" id="IPR010998">
    <property type="entry name" value="Integrase_recombinase_N"/>
</dbReference>
<keyword evidence="4" id="KW-0233">DNA recombination</keyword>
<dbReference type="OrthoDB" id="6173494at2"/>
<dbReference type="PROSITE" id="PS51900">
    <property type="entry name" value="CB"/>
    <property type="match status" value="1"/>
</dbReference>
<dbReference type="RefSeq" id="WP_080176247.1">
    <property type="nucleotide sequence ID" value="NZ_AP024854.1"/>
</dbReference>
<proteinExistence type="inferred from homology"/>
<dbReference type="GO" id="GO:0006310">
    <property type="term" value="P:DNA recombination"/>
    <property type="evidence" value="ECO:0007669"/>
    <property type="project" value="UniProtKB-KW"/>
</dbReference>
<dbReference type="PANTHER" id="PTHR30349:SF41">
    <property type="entry name" value="INTEGRASE_RECOMBINASE PROTEIN MJ0367-RELATED"/>
    <property type="match status" value="1"/>
</dbReference>
<dbReference type="GO" id="GO:0003677">
    <property type="term" value="F:DNA binding"/>
    <property type="evidence" value="ECO:0007669"/>
    <property type="project" value="UniProtKB-UniRule"/>
</dbReference>
<dbReference type="InterPro" id="IPR002104">
    <property type="entry name" value="Integrase_catalytic"/>
</dbReference>
<sequence length="338" mass="39037">MRERNNKGDRKLPPRVYAHGKKYRWHPKSGGSIAICPIESPLSLVWLEYEKLINKHRRNVAELFHEYFDSPQFKALAPSTQRSNLARVPILIKVFGNMNPNALLPKHIRAFMDKRGEHSISTANNDFSLLSKVMQWSYERGKINKNPCRGVKKFSANQRDRYITDEEYLAVYQCANTITKVAMELAYLCAARKGDILKLEYSHLLEDGIFITQSKTGKKQIKMWSPRLREAIALSETLAEKQTNFVLRRPNGQKVHDRSLQDYWQAAKKKAALEYGINTDFTFHDLKAKGISDYEGTMADKQRFSGHKEFAQVNTYDRKVDMVPPLNLKSINQPKSDQ</sequence>
<evidence type="ECO:0000313" key="8">
    <source>
        <dbReference type="Proteomes" id="UP000191116"/>
    </source>
</evidence>
<dbReference type="Gene3D" id="1.10.443.10">
    <property type="entry name" value="Intergrase catalytic core"/>
    <property type="match status" value="1"/>
</dbReference>
<dbReference type="Pfam" id="PF00589">
    <property type="entry name" value="Phage_integrase"/>
    <property type="match status" value="1"/>
</dbReference>
<reference evidence="7 8" key="1">
    <citation type="submission" date="2017-02" db="EMBL/GenBank/DDBJ databases">
        <authorList>
            <person name="Peterson S.W."/>
        </authorList>
    </citation>
    <scope>NUCLEOTIDE SEQUENCE [LARGE SCALE GENOMIC DNA]</scope>
    <source>
        <strain evidence="7 8">CECT 9189</strain>
    </source>
</reference>
<comment type="similarity">
    <text evidence="1">Belongs to the 'phage' integrase family.</text>
</comment>
<keyword evidence="2" id="KW-0229">DNA integration</keyword>
<evidence type="ECO:0000256" key="5">
    <source>
        <dbReference type="PROSITE-ProRule" id="PRU01248"/>
    </source>
</evidence>
<evidence type="ECO:0000256" key="4">
    <source>
        <dbReference type="ARBA" id="ARBA00023172"/>
    </source>
</evidence>
<gene>
    <name evidence="7" type="ORF">CZ814_03549</name>
</gene>
<evidence type="ECO:0000259" key="6">
    <source>
        <dbReference type="PROSITE" id="PS51900"/>
    </source>
</evidence>
<dbReference type="EMBL" id="FUWP01000028">
    <property type="protein sequence ID" value="SKA54809.1"/>
    <property type="molecule type" value="Genomic_DNA"/>
</dbReference>
<dbReference type="GO" id="GO:0015074">
    <property type="term" value="P:DNA integration"/>
    <property type="evidence" value="ECO:0007669"/>
    <property type="project" value="UniProtKB-KW"/>
</dbReference>
<dbReference type="InterPro" id="IPR050090">
    <property type="entry name" value="Tyrosine_recombinase_XerCD"/>
</dbReference>
<dbReference type="SUPFAM" id="SSF56349">
    <property type="entry name" value="DNA breaking-rejoining enzymes"/>
    <property type="match status" value="1"/>
</dbReference>
<dbReference type="Proteomes" id="UP000191116">
    <property type="component" value="Unassembled WGS sequence"/>
</dbReference>
<dbReference type="AlphaFoldDB" id="A0A1T4UQ36"/>
<feature type="domain" description="Core-binding (CB)" evidence="6">
    <location>
        <begin position="58"/>
        <end position="138"/>
    </location>
</feature>
<organism evidence="7 8">
    <name type="scientific">Photobacterium toruni</name>
    <dbReference type="NCBI Taxonomy" id="1935446"/>
    <lineage>
        <taxon>Bacteria</taxon>
        <taxon>Pseudomonadati</taxon>
        <taxon>Pseudomonadota</taxon>
        <taxon>Gammaproteobacteria</taxon>
        <taxon>Vibrionales</taxon>
        <taxon>Vibrionaceae</taxon>
        <taxon>Photobacterium</taxon>
    </lineage>
</organism>
<evidence type="ECO:0000256" key="3">
    <source>
        <dbReference type="ARBA" id="ARBA00023125"/>
    </source>
</evidence>
<name>A0A1T4UQ36_9GAMM</name>
<dbReference type="Gene3D" id="1.10.150.130">
    <property type="match status" value="1"/>
</dbReference>
<evidence type="ECO:0000313" key="7">
    <source>
        <dbReference type="EMBL" id="SKA54809.1"/>
    </source>
</evidence>
<protein>
    <submittedName>
        <fullName evidence="7">Phage integrase family protein</fullName>
    </submittedName>
</protein>
<accession>A0A1T4UQ36</accession>
<evidence type="ECO:0000256" key="2">
    <source>
        <dbReference type="ARBA" id="ARBA00022908"/>
    </source>
</evidence>
<dbReference type="PANTHER" id="PTHR30349">
    <property type="entry name" value="PHAGE INTEGRASE-RELATED"/>
    <property type="match status" value="1"/>
</dbReference>
<keyword evidence="3 5" id="KW-0238">DNA-binding</keyword>
<dbReference type="InterPro" id="IPR013762">
    <property type="entry name" value="Integrase-like_cat_sf"/>
</dbReference>